<reference evidence="1" key="1">
    <citation type="submission" date="2022-07" db="EMBL/GenBank/DDBJ databases">
        <title>Characterization of the Novel Bacterium Alteromonas immobilis LMIT006 and Alteromonas gregis LMIT007.</title>
        <authorList>
            <person name="Lin X."/>
        </authorList>
    </citation>
    <scope>NUCLEOTIDE SEQUENCE</scope>
    <source>
        <strain evidence="1">LMIT007</strain>
    </source>
</reference>
<comment type="caution">
    <text evidence="1">The sequence shown here is derived from an EMBL/GenBank/DDBJ whole genome shotgun (WGS) entry which is preliminary data.</text>
</comment>
<organism evidence="1 2">
    <name type="scientific">Opacimonas viscosa</name>
    <dbReference type="NCBI Taxonomy" id="2961944"/>
    <lineage>
        <taxon>Bacteria</taxon>
        <taxon>Pseudomonadati</taxon>
        <taxon>Pseudomonadota</taxon>
        <taxon>Gammaproteobacteria</taxon>
        <taxon>Alteromonadales</taxon>
        <taxon>Alteromonadaceae</taxon>
        <taxon>Opacimonas</taxon>
    </lineage>
</organism>
<dbReference type="EMBL" id="JANATA010000011">
    <property type="protein sequence ID" value="MCP3428812.1"/>
    <property type="molecule type" value="Genomic_DNA"/>
</dbReference>
<accession>A0AA42BMN1</accession>
<sequence length="55" mass="6434">MQMLKHKETIEVKGGILTIPQSPIGRIEEEIKRFTTFFTASTPSKYNKKVFEFEE</sequence>
<dbReference type="AlphaFoldDB" id="A0AA42BMN1"/>
<protein>
    <submittedName>
        <fullName evidence="1">Uncharacterized protein</fullName>
    </submittedName>
</protein>
<gene>
    <name evidence="1" type="ORF">NLF92_07615</name>
</gene>
<evidence type="ECO:0000313" key="1">
    <source>
        <dbReference type="EMBL" id="MCP3428812.1"/>
    </source>
</evidence>
<proteinExistence type="predicted"/>
<keyword evidence="2" id="KW-1185">Reference proteome</keyword>
<dbReference type="Proteomes" id="UP001165413">
    <property type="component" value="Unassembled WGS sequence"/>
</dbReference>
<dbReference type="RefSeq" id="WP_254100448.1">
    <property type="nucleotide sequence ID" value="NZ_JANATA010000011.1"/>
</dbReference>
<name>A0AA42BMN1_9ALTE</name>
<evidence type="ECO:0000313" key="2">
    <source>
        <dbReference type="Proteomes" id="UP001165413"/>
    </source>
</evidence>